<dbReference type="InterPro" id="IPR015424">
    <property type="entry name" value="PyrdxlP-dep_Trfase"/>
</dbReference>
<comment type="cofactor">
    <cofactor evidence="1 8 9">
        <name>pyridoxal 5'-phosphate</name>
        <dbReference type="ChEBI" id="CHEBI:597326"/>
    </cofactor>
</comment>
<evidence type="ECO:0000256" key="4">
    <source>
        <dbReference type="ARBA" id="ARBA00022898"/>
    </source>
</evidence>
<feature type="region of interest" description="Disordered" evidence="10">
    <location>
        <begin position="1"/>
        <end position="20"/>
    </location>
</feature>
<comment type="pathway">
    <text evidence="8">Aminoacyl-tRNA biosynthesis; selenocysteinyl-tRNA(Sec) biosynthesis; selenocysteinyl-tRNA(Sec) from L-seryl-tRNA(Sec) (bacterial route): step 1/1.</text>
</comment>
<dbReference type="HAMAP" id="MF_00423">
    <property type="entry name" value="SelA"/>
    <property type="match status" value="1"/>
</dbReference>
<reference evidence="13" key="1">
    <citation type="submission" date="2021-04" db="EMBL/GenBank/DDBJ databases">
        <title>A novel Synergistetes isolate from a pyrite-forming mixed culture.</title>
        <authorList>
            <person name="Bunk B."/>
            <person name="Sproer C."/>
            <person name="Spring S."/>
            <person name="Pester M."/>
        </authorList>
    </citation>
    <scope>NUCLEOTIDE SEQUENCE [LARGE SCALE GENOMIC DNA]</scope>
    <source>
        <strain evidence="13">J.5.4.2-T.3.5.2</strain>
    </source>
</reference>
<evidence type="ECO:0000256" key="10">
    <source>
        <dbReference type="SAM" id="MobiDB-lite"/>
    </source>
</evidence>
<comment type="function">
    <text evidence="8">Converts seryl-tRNA(Sec) to selenocysteinyl-tRNA(Sec) required for selenoprotein biosynthesis.</text>
</comment>
<dbReference type="NCBIfam" id="TIGR00474">
    <property type="entry name" value="selA"/>
    <property type="match status" value="1"/>
</dbReference>
<dbReference type="GO" id="GO:0004125">
    <property type="term" value="F:L-seryl-tRNA(Sec) selenium transferase activity"/>
    <property type="evidence" value="ECO:0007669"/>
    <property type="project" value="UniProtKB-UniRule"/>
</dbReference>
<dbReference type="Proteomes" id="UP000671879">
    <property type="component" value="Chromosome"/>
</dbReference>
<protein>
    <recommendedName>
        <fullName evidence="8">L-seryl-tRNA(Sec) selenium transferase</fullName>
        <ecNumber evidence="8">2.9.1.1</ecNumber>
    </recommendedName>
    <alternativeName>
        <fullName evidence="8">Selenocysteine synthase</fullName>
        <shortName evidence="8">Sec synthase</shortName>
    </alternativeName>
    <alternativeName>
        <fullName evidence="8">Selenocysteinyl-tRNA(Sec) synthase</fullName>
    </alternativeName>
</protein>
<dbReference type="EMBL" id="CP072943">
    <property type="protein sequence ID" value="QTX32952.1"/>
    <property type="molecule type" value="Genomic_DNA"/>
</dbReference>
<dbReference type="InterPro" id="IPR025862">
    <property type="entry name" value="SelA_trans_N_dom"/>
</dbReference>
<dbReference type="GO" id="GO:0001514">
    <property type="term" value="P:selenocysteine incorporation"/>
    <property type="evidence" value="ECO:0007669"/>
    <property type="project" value="UniProtKB-UniRule"/>
</dbReference>
<evidence type="ECO:0000259" key="11">
    <source>
        <dbReference type="Pfam" id="PF12390"/>
    </source>
</evidence>
<sequence length="494" mass="54014">MSKSFPDVERYRRNESKNDREGEIVRDEIRNLLRQIPSMDELLSRSWVGEMEALLGREAIKSVFADVIGEVRRRLRMGDEEGIDVEGIEQETCRRLRAKAYSSLRPVVNATGVVVHTNLGRSVLPREALEAVVATGERYCNLEYRLEEGERGHRSDHVEWLLCQVTGADAALVVNNNAGAVLLVLSALAAGKESLVSRGELVEIGGSFRIPDIMAFSGTKMVEVGTTNRTGLSDYERALTAETALLLKVHPSNYRLVGFHAETSREELAALAREKELILYEDLGSGVLADLSAGGLEGEPTVRRCLMDGVDIVTFSGDKLLGGPQIGVIAGRSQIIDRLRHFPLLRPLRVDKMTLAALEAVLRLYLQGREEELPAVRMLRLSGETLRRRAEALALLLAEALPQGLFDVVAVEDAAGGGSFPEHPLPGWGVALSLPTLSSGAVQRRLRQVSCPVIVSAEKDRAVVHVRTLFEGDEALIVRALKEVAGKGGNGLER</sequence>
<keyword evidence="4 8" id="KW-0663">Pyridoxal phosphate</keyword>
<comment type="subcellular location">
    <subcellularLocation>
        <location evidence="8">Cytoplasm</location>
    </subcellularLocation>
</comment>
<name>A0A9Q7F098_9BACT</name>
<dbReference type="Gene3D" id="3.90.1150.180">
    <property type="match status" value="1"/>
</dbReference>
<keyword evidence="2 8" id="KW-0963">Cytoplasm</keyword>
<dbReference type="SUPFAM" id="SSF53383">
    <property type="entry name" value="PLP-dependent transferases"/>
    <property type="match status" value="1"/>
</dbReference>
<dbReference type="GO" id="GO:0001717">
    <property type="term" value="P:conversion of seryl-tRNAsec to selenocys-tRNAsec"/>
    <property type="evidence" value="ECO:0007669"/>
    <property type="project" value="UniProtKB-UniRule"/>
</dbReference>
<dbReference type="InterPro" id="IPR018319">
    <property type="entry name" value="SelA-like"/>
</dbReference>
<feature type="modified residue" description="N6-(pyridoxal phosphate)lysine" evidence="8 9">
    <location>
        <position position="319"/>
    </location>
</feature>
<gene>
    <name evidence="8" type="primary">selA</name>
    <name evidence="12" type="ORF">KAR29_03300</name>
</gene>
<evidence type="ECO:0000313" key="13">
    <source>
        <dbReference type="Proteomes" id="UP000671879"/>
    </source>
</evidence>
<dbReference type="InterPro" id="IPR004534">
    <property type="entry name" value="SelA_trans"/>
</dbReference>
<evidence type="ECO:0000256" key="6">
    <source>
        <dbReference type="ARBA" id="ARBA00023266"/>
    </source>
</evidence>
<evidence type="ECO:0000256" key="3">
    <source>
        <dbReference type="ARBA" id="ARBA00022679"/>
    </source>
</evidence>
<dbReference type="AlphaFoldDB" id="A0A9Q7F098"/>
<evidence type="ECO:0000256" key="2">
    <source>
        <dbReference type="ARBA" id="ARBA00022490"/>
    </source>
</evidence>
<evidence type="ECO:0000256" key="1">
    <source>
        <dbReference type="ARBA" id="ARBA00001933"/>
    </source>
</evidence>
<dbReference type="KEGG" id="aram:KAR29_03300"/>
<evidence type="ECO:0000313" key="12">
    <source>
        <dbReference type="EMBL" id="QTX32952.1"/>
    </source>
</evidence>
<keyword evidence="6 8" id="KW-0711">Selenium</keyword>
<comment type="similarity">
    <text evidence="7 8">Belongs to the SelA family.</text>
</comment>
<dbReference type="PANTHER" id="PTHR32328:SF0">
    <property type="entry name" value="L-SERYL-TRNA(SEC) SELENIUM TRANSFERASE"/>
    <property type="match status" value="1"/>
</dbReference>
<evidence type="ECO:0000256" key="9">
    <source>
        <dbReference type="PIRSR" id="PIRSR618319-50"/>
    </source>
</evidence>
<dbReference type="Gene3D" id="3.40.640.10">
    <property type="entry name" value="Type I PLP-dependent aspartate aminotransferase-like (Major domain)"/>
    <property type="match status" value="1"/>
</dbReference>
<keyword evidence="3 8" id="KW-0808">Transferase</keyword>
<feature type="domain" description="L-seryl-tRNA selenium transferase N-terminal" evidence="11">
    <location>
        <begin position="33"/>
        <end position="72"/>
    </location>
</feature>
<evidence type="ECO:0000256" key="8">
    <source>
        <dbReference type="HAMAP-Rule" id="MF_00423"/>
    </source>
</evidence>
<keyword evidence="13" id="KW-1185">Reference proteome</keyword>
<comment type="catalytic activity">
    <reaction evidence="8">
        <text>L-seryl-tRNA(Sec) + selenophosphate + H(+) = L-selenocysteinyl-tRNA(Sec) + phosphate</text>
        <dbReference type="Rhea" id="RHEA:22728"/>
        <dbReference type="Rhea" id="RHEA-COMP:9742"/>
        <dbReference type="Rhea" id="RHEA-COMP:9743"/>
        <dbReference type="ChEBI" id="CHEBI:15378"/>
        <dbReference type="ChEBI" id="CHEBI:16144"/>
        <dbReference type="ChEBI" id="CHEBI:43474"/>
        <dbReference type="ChEBI" id="CHEBI:78533"/>
        <dbReference type="ChEBI" id="CHEBI:78573"/>
        <dbReference type="EC" id="2.9.1.1"/>
    </reaction>
</comment>
<dbReference type="PANTHER" id="PTHR32328">
    <property type="entry name" value="L-SERYL-TRNA(SEC) SELENIUM TRANSFERASE"/>
    <property type="match status" value="1"/>
</dbReference>
<evidence type="ECO:0000256" key="5">
    <source>
        <dbReference type="ARBA" id="ARBA00022917"/>
    </source>
</evidence>
<organism evidence="12 13">
    <name type="scientific">Aminithiophilus ramosus</name>
    <dbReference type="NCBI Taxonomy" id="3029084"/>
    <lineage>
        <taxon>Bacteria</taxon>
        <taxon>Thermotogati</taxon>
        <taxon>Synergistota</taxon>
        <taxon>Synergistia</taxon>
        <taxon>Synergistales</taxon>
        <taxon>Aminithiophilaceae</taxon>
        <taxon>Aminithiophilus</taxon>
    </lineage>
</organism>
<dbReference type="EC" id="2.9.1.1" evidence="8"/>
<dbReference type="Pfam" id="PF12390">
    <property type="entry name" value="Se-cys_synth_N"/>
    <property type="match status" value="1"/>
</dbReference>
<dbReference type="Pfam" id="PF03841">
    <property type="entry name" value="SelA"/>
    <property type="match status" value="1"/>
</dbReference>
<dbReference type="GO" id="GO:0005737">
    <property type="term" value="C:cytoplasm"/>
    <property type="evidence" value="ECO:0007669"/>
    <property type="project" value="UniProtKB-SubCell"/>
</dbReference>
<keyword evidence="5 8" id="KW-0648">Protein biosynthesis</keyword>
<evidence type="ECO:0000256" key="7">
    <source>
        <dbReference type="ARBA" id="ARBA00044507"/>
    </source>
</evidence>
<dbReference type="InterPro" id="IPR015421">
    <property type="entry name" value="PyrdxlP-dep_Trfase_major"/>
</dbReference>
<accession>A0A9Q7F098</accession>
<proteinExistence type="inferred from homology"/>